<dbReference type="PANTHER" id="PTHR24216:SF65">
    <property type="entry name" value="PAXILLIN-LIKE PROTEIN 1"/>
    <property type="match status" value="1"/>
</dbReference>
<feature type="region of interest" description="Disordered" evidence="1">
    <location>
        <begin position="206"/>
        <end position="230"/>
    </location>
</feature>
<feature type="signal peptide" evidence="2">
    <location>
        <begin position="1"/>
        <end position="23"/>
    </location>
</feature>
<dbReference type="PANTHER" id="PTHR24216">
    <property type="entry name" value="PAXILLIN-RELATED"/>
    <property type="match status" value="1"/>
</dbReference>
<sequence length="1748" mass="187653">MIIKSSYFVSLSLALTSPLGTSAGYNCGEDYLDAIGNCDMPCPSMLGYSVDAVVNECPEHKPYCYKTTNCPDVASSEEKIADVAEEESNTTDAVATNEETKDEMLYMDLAITSIVLEDEPEILESSEEGALPERVAAEDPTTEYDNRKNMPNPGNHFCAIGWNEATIECETNVDATPCPPGENGAFMSCPAGTYCYGITDCIRPTPTTDEPTQTPTTYAPTTEAPSSSPISAADPVNFYFCGSDIEDANDICGTWCRYGTDEECPEGQICHLESTCNATALNFTIDWDVLDVTESPSETPTPYATTGTPTVDDNPEDLYCSETWLPNSYDGPCGTPCPNRNECPDGQFCYQSSTCKRQSMKKMKWCGKDMDDMVERCGTDDAKECKSGTDEDCDSGEKCFLSDACLKKEELAESEGMLWCGRSYKHLVEHCPKQCPGGTNDECGQDENGVDMTCFNMSEEEVSCAEEGVGIKDPVDPDMLWCGNDWIHLVENCPKKCPEGTDEECGFMGTTCYDMTGSDLICKTEGFGVKEKGDPMKRFCGTSFAQMHAECPKRCPSGTSDDCPDGMTCYEDSLCEIEGQGVAGMELADPDGMFCVNSSTLASTCVPCPTGGSECGPGEACWKDMQWACQGNVATQTTTETETTVSETTLDVSVEFEDTAEEEPAEEEEPAAEPQPEPQSEPVDVSVEFEEPEEEPAAEPESVPAPRPVPASEPAPAEPAVSEPAPVETTPAEPAAASEPASEPAPAESTPAEPAASEPASEPAASEPASEPAAAAASEPAASEPVSEPAAASEPAAPAQPASEPAAVAAEPAQAVTTTQSEAVVAMTTTISNQPMMKVENLRMALYGMQQLTSNHVNAWEEHTGTFVEEFYNTGTTNNRIRDSVNSVVSSFEGVEFGMSSGRRNLRVQRNLASAFLITYHQKIQFESSSDVQLGDVVQHPFSTATFREEYVSYLKLKEPVLFAELSEVSAVFLPVEMSKPVVIVEASAILSPSTSTTNSVVESGKFKDFQCHNSGVPCESGKCADGDHCMFFAKTSTDIEPYSTPVQLPTEESASSILTSILNGEIPAVATDSMTFSASAAFGPSDVNGKMLLSGVNLVNSEHLMEWSYQTAVYVQDFFNNESNSPDYVQNKVYNVQARFEIVAVDYGTTSDPSTHITFVQTAEWDSHDESIDVMTVVNQPFMTEAYRQAYVEHLQNYLPGTFNLVTNVPSVSTVDVKPVATSDYTLSDTFFCGIEYPVDCSNTRPCNNADDCPTGHGCFVAEQCLAVASEPIVEQTVSTSLISESSLPCNLCRPGQIGVDAEIIFNEKQTRCAEAYDHMVVNYKEGSTTCIAAQDALSSTCCLDPSSSEPAPEAAAVVASESIAGTVTVTETTTTTTTETIAQTVETELLYPSNTYFCGTSFQDASTTCSKACPSGKDNECLGVGETCHGNTQCDLRGAFFCGSSWFDASDKCSQPCPEGDASVCGEGEKCFAWTSCSNTDSFYCGYSFDNASRECKIPCTSRSSMECPDDMGCWAYTTCDAQKEGPHESGPEPMNDFFCGDTKEAASSTCSIACQSGSDDECPGDLKCFDATGCSDREQFWCGSNWLSASQSCGQPCSSGSSDECGEGESCYAHTECQSDLFFCGDSFEHAGDTCGKACPSRSSNECDNGQSCYAFVTACANSDAAQSMAETYTFMASNNAWGPDLLDMDTLAKDDTTQDLVKEEELPDWYVAWEGEQMNASRKTSTWLSFACLALAGLSVFVAM</sequence>
<evidence type="ECO:0000256" key="1">
    <source>
        <dbReference type="SAM" id="MobiDB-lite"/>
    </source>
</evidence>
<reference evidence="3" key="1">
    <citation type="submission" date="2023-06" db="EMBL/GenBank/DDBJ databases">
        <title>Survivors Of The Sea: Transcriptome response of Skeletonema marinoi to long-term dormancy.</title>
        <authorList>
            <person name="Pinder M.I.M."/>
            <person name="Kourtchenko O."/>
            <person name="Robertson E.K."/>
            <person name="Larsson T."/>
            <person name="Maumus F."/>
            <person name="Osuna-Cruz C.M."/>
            <person name="Vancaester E."/>
            <person name="Stenow R."/>
            <person name="Vandepoele K."/>
            <person name="Ploug H."/>
            <person name="Bruchert V."/>
            <person name="Godhe A."/>
            <person name="Topel M."/>
        </authorList>
    </citation>
    <scope>NUCLEOTIDE SEQUENCE</scope>
    <source>
        <strain evidence="3">R05AC</strain>
    </source>
</reference>
<comment type="caution">
    <text evidence="3">The sequence shown here is derived from an EMBL/GenBank/DDBJ whole genome shotgun (WGS) entry which is preliminary data.</text>
</comment>
<accession>A0AAD8YKJ9</accession>
<gene>
    <name evidence="3" type="ORF">QTG54_002384</name>
</gene>
<proteinExistence type="predicted"/>
<dbReference type="Proteomes" id="UP001224775">
    <property type="component" value="Unassembled WGS sequence"/>
</dbReference>
<feature type="region of interest" description="Disordered" evidence="1">
    <location>
        <begin position="125"/>
        <end position="149"/>
    </location>
</feature>
<organism evidence="3 4">
    <name type="scientific">Skeletonema marinoi</name>
    <dbReference type="NCBI Taxonomy" id="267567"/>
    <lineage>
        <taxon>Eukaryota</taxon>
        <taxon>Sar</taxon>
        <taxon>Stramenopiles</taxon>
        <taxon>Ochrophyta</taxon>
        <taxon>Bacillariophyta</taxon>
        <taxon>Coscinodiscophyceae</taxon>
        <taxon>Thalassiosirophycidae</taxon>
        <taxon>Thalassiosirales</taxon>
        <taxon>Skeletonemataceae</taxon>
        <taxon>Skeletonema</taxon>
        <taxon>Skeletonema marinoi-dohrnii complex</taxon>
    </lineage>
</organism>
<feature type="compositionally biased region" description="Pro residues" evidence="1">
    <location>
        <begin position="703"/>
        <end position="717"/>
    </location>
</feature>
<protein>
    <submittedName>
        <fullName evidence="3">Uncharacterized protein</fullName>
    </submittedName>
</protein>
<feature type="compositionally biased region" description="Acidic residues" evidence="1">
    <location>
        <begin position="687"/>
        <end position="698"/>
    </location>
</feature>
<feature type="chain" id="PRO_5042240962" evidence="2">
    <location>
        <begin position="24"/>
        <end position="1748"/>
    </location>
</feature>
<evidence type="ECO:0000256" key="2">
    <source>
        <dbReference type="SAM" id="SignalP"/>
    </source>
</evidence>
<evidence type="ECO:0000313" key="3">
    <source>
        <dbReference type="EMBL" id="KAK1747040.1"/>
    </source>
</evidence>
<keyword evidence="4" id="KW-1185">Reference proteome</keyword>
<evidence type="ECO:0000313" key="4">
    <source>
        <dbReference type="Proteomes" id="UP001224775"/>
    </source>
</evidence>
<feature type="compositionally biased region" description="Acidic residues" evidence="1">
    <location>
        <begin position="656"/>
        <end position="671"/>
    </location>
</feature>
<keyword evidence="2" id="KW-0732">Signal</keyword>
<feature type="region of interest" description="Disordered" evidence="1">
    <location>
        <begin position="656"/>
        <end position="814"/>
    </location>
</feature>
<name>A0AAD8YKJ9_9STRA</name>
<dbReference type="EMBL" id="JATAAI010000003">
    <property type="protein sequence ID" value="KAK1747040.1"/>
    <property type="molecule type" value="Genomic_DNA"/>
</dbReference>
<feature type="compositionally biased region" description="Low complexity" evidence="1">
    <location>
        <begin position="718"/>
        <end position="814"/>
    </location>
</feature>